<dbReference type="EMBL" id="JALNMH010000015">
    <property type="protein sequence ID" value="MCK7595274.1"/>
    <property type="molecule type" value="Genomic_DNA"/>
</dbReference>
<proteinExistence type="predicted"/>
<protein>
    <submittedName>
        <fullName evidence="2">Copper chaperone PCu(A)C</fullName>
    </submittedName>
</protein>
<organism evidence="2 3">
    <name type="scientific">Pseudomarimonas salicorniae</name>
    <dbReference type="NCBI Taxonomy" id="2933270"/>
    <lineage>
        <taxon>Bacteria</taxon>
        <taxon>Pseudomonadati</taxon>
        <taxon>Pseudomonadota</taxon>
        <taxon>Gammaproteobacteria</taxon>
        <taxon>Lysobacterales</taxon>
        <taxon>Lysobacteraceae</taxon>
        <taxon>Pseudomarimonas</taxon>
    </lineage>
</organism>
<dbReference type="InterPro" id="IPR007410">
    <property type="entry name" value="LpqE-like"/>
</dbReference>
<sequence length="154" mass="16686">MLRSLACGLLLALFAAPALAEQIVVESPWIRAAPPSARMLAGYAVLHNRGEAERALVGASSTRFGLVEIHETVEVDGIARMREVPRLSIPAGESTSLEPGGRHLMLMRPTSVPAEGEQVEIVLRFDDGSEQPVAFEVRREAVGSDEGHDHHHDH</sequence>
<feature type="chain" id="PRO_5047450133" evidence="1">
    <location>
        <begin position="21"/>
        <end position="154"/>
    </location>
</feature>
<dbReference type="InterPro" id="IPR036182">
    <property type="entry name" value="PCuAC_sf"/>
</dbReference>
<dbReference type="Gene3D" id="2.60.40.1890">
    <property type="entry name" value="PCu(A)C copper chaperone"/>
    <property type="match status" value="1"/>
</dbReference>
<comment type="caution">
    <text evidence="2">The sequence shown here is derived from an EMBL/GenBank/DDBJ whole genome shotgun (WGS) entry which is preliminary data.</text>
</comment>
<keyword evidence="3" id="KW-1185">Reference proteome</keyword>
<feature type="signal peptide" evidence="1">
    <location>
        <begin position="1"/>
        <end position="20"/>
    </location>
</feature>
<gene>
    <name evidence="2" type="ORF">M0G41_16565</name>
</gene>
<dbReference type="PANTHER" id="PTHR36302">
    <property type="entry name" value="BLR7088 PROTEIN"/>
    <property type="match status" value="1"/>
</dbReference>
<accession>A0ABT0GM36</accession>
<dbReference type="SUPFAM" id="SSF110087">
    <property type="entry name" value="DR1885-like metal-binding protein"/>
    <property type="match status" value="1"/>
</dbReference>
<reference evidence="2" key="1">
    <citation type="submission" date="2022-04" db="EMBL/GenBank/DDBJ databases">
        <title>Lysobacter sp. CAU 1642 isolated from sea sand.</title>
        <authorList>
            <person name="Kim W."/>
        </authorList>
    </citation>
    <scope>NUCLEOTIDE SEQUENCE</scope>
    <source>
        <strain evidence="2">CAU 1642</strain>
    </source>
</reference>
<dbReference type="Pfam" id="PF04314">
    <property type="entry name" value="PCuAC"/>
    <property type="match status" value="1"/>
</dbReference>
<evidence type="ECO:0000256" key="1">
    <source>
        <dbReference type="SAM" id="SignalP"/>
    </source>
</evidence>
<dbReference type="Proteomes" id="UP001431449">
    <property type="component" value="Unassembled WGS sequence"/>
</dbReference>
<name>A0ABT0GM36_9GAMM</name>
<evidence type="ECO:0000313" key="2">
    <source>
        <dbReference type="EMBL" id="MCK7595274.1"/>
    </source>
</evidence>
<evidence type="ECO:0000313" key="3">
    <source>
        <dbReference type="Proteomes" id="UP001431449"/>
    </source>
</evidence>
<keyword evidence="1" id="KW-0732">Signal</keyword>
<dbReference type="PANTHER" id="PTHR36302:SF1">
    <property type="entry name" value="COPPER CHAPERONE PCU(A)C"/>
    <property type="match status" value="1"/>
</dbReference>
<dbReference type="InterPro" id="IPR058248">
    <property type="entry name" value="Lxx211020-like"/>
</dbReference>
<dbReference type="RefSeq" id="WP_248211105.1">
    <property type="nucleotide sequence ID" value="NZ_JALNMH010000015.1"/>
</dbReference>